<dbReference type="InterPro" id="IPR007506">
    <property type="entry name" value="PMDh-L-like_dom"/>
</dbReference>
<dbReference type="Pfam" id="PF04412">
    <property type="entry name" value="AcnX"/>
    <property type="match status" value="1"/>
</dbReference>
<evidence type="ECO:0000313" key="4">
    <source>
        <dbReference type="EMBL" id="PRR81316.1"/>
    </source>
</evidence>
<evidence type="ECO:0000313" key="5">
    <source>
        <dbReference type="Proteomes" id="UP000237798"/>
    </source>
</evidence>
<sequence length="436" mass="48882">MKDYNMELTYEEKEILEGKKGETMRKALKSVVLYGETFGAKRLLDIDGPVHLVTSFGMTGLDTVFDMMDEIIKAGIRTKEPFTVDPRPIDYDNVECNEIQKKVFKGLYGNQGRYESQLKKLGLKDNNAFTCTCYMPQVGNIPRKGQIICWAESSAVVFANSVIGARTNRNSGIIELLCGIVGKVPEFGLVTDEGRRAKWIIELKTSKLPNAQVLGSAIGMKVVEDVPYITGLDKFLGKGMNSSTMDYLKDMGAASASNGAVGLYHVENITPEAVEKGRDLLNKGYSTYVIDDQELKNIIESYPILWKDMNAKPSICFIGCPHLSIEQIYDWSDRIYRALDKRGKSKLKLNTVLSAAPDVISKFREDKRAYKKLTDMGAHLTYICPLMYMSNSECSKQPVITNSNKLRTYSRARFLLDEDVLHAIVTGDIKEAEKFD</sequence>
<keyword evidence="5" id="KW-1185">Reference proteome</keyword>
<dbReference type="PANTHER" id="PTHR36577:SF3">
    <property type="entry name" value="DUF521 DOMAIN PROTEIN (AFU_ORTHOLOGUE AFUA_6G00490)"/>
    <property type="match status" value="1"/>
</dbReference>
<protein>
    <recommendedName>
        <fullName evidence="3">Phosphomevalonate dehydratase large subunit-like domain-containing protein</fullName>
    </recommendedName>
</protein>
<accession>A0A2T0BBN9</accession>
<reference evidence="4 5" key="1">
    <citation type="submission" date="2018-03" db="EMBL/GenBank/DDBJ databases">
        <title>Genome sequence of Clostridium luticellarii DSM 29923.</title>
        <authorList>
            <person name="Poehlein A."/>
            <person name="Daniel R."/>
        </authorList>
    </citation>
    <scope>NUCLEOTIDE SEQUENCE [LARGE SCALE GENOMIC DNA]</scope>
    <source>
        <strain evidence="4 5">DSM 29923</strain>
    </source>
</reference>
<dbReference type="OrthoDB" id="1550274at2"/>
<dbReference type="PANTHER" id="PTHR36577">
    <property type="entry name" value="DUF521 DOMAIN PROTEIN (AFU_ORTHOLOGUE AFUA_6G00490)"/>
    <property type="match status" value="1"/>
</dbReference>
<keyword evidence="2" id="KW-0456">Lyase</keyword>
<organism evidence="4 5">
    <name type="scientific">Clostridium luticellarii</name>
    <dbReference type="NCBI Taxonomy" id="1691940"/>
    <lineage>
        <taxon>Bacteria</taxon>
        <taxon>Bacillati</taxon>
        <taxon>Bacillota</taxon>
        <taxon>Clostridia</taxon>
        <taxon>Eubacteriales</taxon>
        <taxon>Clostridiaceae</taxon>
        <taxon>Clostridium</taxon>
    </lineage>
</organism>
<gene>
    <name evidence="4" type="ORF">CLLU_31610</name>
</gene>
<feature type="domain" description="Phosphomevalonate dehydratase large subunit-like" evidence="3">
    <location>
        <begin position="6"/>
        <end position="411"/>
    </location>
</feature>
<dbReference type="GO" id="GO:0016829">
    <property type="term" value="F:lyase activity"/>
    <property type="evidence" value="ECO:0007669"/>
    <property type="project" value="UniProtKB-KW"/>
</dbReference>
<evidence type="ECO:0000256" key="2">
    <source>
        <dbReference type="ARBA" id="ARBA00023239"/>
    </source>
</evidence>
<dbReference type="EMBL" id="PVXP01000072">
    <property type="protein sequence ID" value="PRR81316.1"/>
    <property type="molecule type" value="Genomic_DNA"/>
</dbReference>
<evidence type="ECO:0000256" key="1">
    <source>
        <dbReference type="ARBA" id="ARBA00023004"/>
    </source>
</evidence>
<name>A0A2T0BBN9_9CLOT</name>
<dbReference type="AlphaFoldDB" id="A0A2T0BBN9"/>
<proteinExistence type="predicted"/>
<dbReference type="RefSeq" id="WP_106010713.1">
    <property type="nucleotide sequence ID" value="NZ_PVXP01000072.1"/>
</dbReference>
<comment type="caution">
    <text evidence="4">The sequence shown here is derived from an EMBL/GenBank/DDBJ whole genome shotgun (WGS) entry which is preliminary data.</text>
</comment>
<evidence type="ECO:0000259" key="3">
    <source>
        <dbReference type="Pfam" id="PF04412"/>
    </source>
</evidence>
<keyword evidence="1" id="KW-0408">Iron</keyword>
<dbReference type="Proteomes" id="UP000237798">
    <property type="component" value="Unassembled WGS sequence"/>
</dbReference>